<evidence type="ECO:0000313" key="6">
    <source>
        <dbReference type="EMBL" id="KAE8366735.1"/>
    </source>
</evidence>
<dbReference type="OrthoDB" id="3853857at2759"/>
<evidence type="ECO:0000256" key="2">
    <source>
        <dbReference type="ARBA" id="ARBA00022741"/>
    </source>
</evidence>
<dbReference type="GeneID" id="43654528"/>
<dbReference type="Proteomes" id="UP000326268">
    <property type="component" value="Unassembled WGS sequence"/>
</dbReference>
<dbReference type="GO" id="GO:0016020">
    <property type="term" value="C:membrane"/>
    <property type="evidence" value="ECO:0007669"/>
    <property type="project" value="TreeGrafter"/>
</dbReference>
<dbReference type="InterPro" id="IPR055916">
    <property type="entry name" value="DUF7493"/>
</dbReference>
<evidence type="ECO:0000256" key="4">
    <source>
        <dbReference type="ARBA" id="ARBA00022840"/>
    </source>
</evidence>
<dbReference type="Gene3D" id="2.60.200.40">
    <property type="match status" value="1"/>
</dbReference>
<dbReference type="SUPFAM" id="SSF111331">
    <property type="entry name" value="NAD kinase/diacylglycerol kinase-like"/>
    <property type="match status" value="1"/>
</dbReference>
<keyword evidence="7" id="KW-1185">Reference proteome</keyword>
<dbReference type="Gene3D" id="3.40.50.10330">
    <property type="entry name" value="Probable inorganic polyphosphate/atp-NAD kinase, domain 1"/>
    <property type="match status" value="1"/>
</dbReference>
<dbReference type="InterPro" id="IPR017438">
    <property type="entry name" value="ATP-NAD_kinase_N"/>
</dbReference>
<evidence type="ECO:0000256" key="1">
    <source>
        <dbReference type="ARBA" id="ARBA00022679"/>
    </source>
</evidence>
<dbReference type="RefSeq" id="XP_031929816.1">
    <property type="nucleotide sequence ID" value="XM_032070082.1"/>
</dbReference>
<evidence type="ECO:0000259" key="5">
    <source>
        <dbReference type="PROSITE" id="PS50146"/>
    </source>
</evidence>
<dbReference type="InterPro" id="IPR016064">
    <property type="entry name" value="NAD/diacylglycerol_kinase_sf"/>
</dbReference>
<dbReference type="InterPro" id="IPR050187">
    <property type="entry name" value="Lipid_Phosphate_FormReg"/>
</dbReference>
<feature type="domain" description="DAGKc" evidence="5">
    <location>
        <begin position="107"/>
        <end position="247"/>
    </location>
</feature>
<organism evidence="6 7">
    <name type="scientific">Aspergillus caelatus</name>
    <dbReference type="NCBI Taxonomy" id="61420"/>
    <lineage>
        <taxon>Eukaryota</taxon>
        <taxon>Fungi</taxon>
        <taxon>Dikarya</taxon>
        <taxon>Ascomycota</taxon>
        <taxon>Pezizomycotina</taxon>
        <taxon>Eurotiomycetes</taxon>
        <taxon>Eurotiomycetidae</taxon>
        <taxon>Eurotiales</taxon>
        <taxon>Aspergillaceae</taxon>
        <taxon>Aspergillus</taxon>
        <taxon>Aspergillus subgen. Circumdati</taxon>
    </lineage>
</organism>
<dbReference type="GO" id="GO:0001727">
    <property type="term" value="F:lipid kinase activity"/>
    <property type="evidence" value="ECO:0007669"/>
    <property type="project" value="TreeGrafter"/>
</dbReference>
<dbReference type="GO" id="GO:0046512">
    <property type="term" value="P:sphingosine biosynthetic process"/>
    <property type="evidence" value="ECO:0007669"/>
    <property type="project" value="TreeGrafter"/>
</dbReference>
<dbReference type="Pfam" id="PF24321">
    <property type="entry name" value="DUF7493"/>
    <property type="match status" value="1"/>
</dbReference>
<dbReference type="EMBL" id="ML737608">
    <property type="protein sequence ID" value="KAE8366735.1"/>
    <property type="molecule type" value="Genomic_DNA"/>
</dbReference>
<gene>
    <name evidence="6" type="ORF">BDV27DRAFT_143363</name>
</gene>
<dbReference type="Pfam" id="PF00781">
    <property type="entry name" value="DAGK_cat"/>
    <property type="match status" value="1"/>
</dbReference>
<evidence type="ECO:0000313" key="7">
    <source>
        <dbReference type="Proteomes" id="UP000326268"/>
    </source>
</evidence>
<dbReference type="InterPro" id="IPR001206">
    <property type="entry name" value="Diacylglycerol_kinase_cat_dom"/>
</dbReference>
<dbReference type="InterPro" id="IPR045540">
    <property type="entry name" value="YegS/DAGK_C"/>
</dbReference>
<sequence>MDHLNEEALCRDALRVEAAVLELDKVGLNIKTEQNALTRRKICRVRYLHVLWVHASPEELTIHYVRERQKVLQPTAKVFSLQNSATSSTRLDAWVQLLLHRAYGESKSRKKLKIFLNPSSGKGTAVKFFRKYAEPLFVAAQCQVDIRETSYSGQAGELVRAHLEIDSWDAIVCCSGDGLPHEVINGLALRNDAGHILRKIPIVQLPGGSGNALCVNMFGTTSISLAALYTIKGVTHPMDLMSITQGNKRHISFLSQNLGLLAECDLDTEGMRFLGGKRFAVGLLQRLLKPPVYGCKLATYSASNQCSRDSMGDQSCDQTKEMCQHGLPDLQFGTVNDPVPDGWKLEHLETLGVFFAGKFPFVDATSKVFPSARLDGLLDILTVDAGIGARKLLQLFSKAERGTHLTMPEAQYRKVLAYRVVPSGTHGAFSVDGERFPIKPFQVEVHPQMGMTLTTPPIVG</sequence>
<keyword evidence="3 6" id="KW-0418">Kinase</keyword>
<dbReference type="Pfam" id="PF19279">
    <property type="entry name" value="YegS_C"/>
    <property type="match status" value="1"/>
</dbReference>
<dbReference type="GO" id="GO:0005737">
    <property type="term" value="C:cytoplasm"/>
    <property type="evidence" value="ECO:0007669"/>
    <property type="project" value="TreeGrafter"/>
</dbReference>
<dbReference type="PROSITE" id="PS50146">
    <property type="entry name" value="DAGK"/>
    <property type="match status" value="1"/>
</dbReference>
<dbReference type="PANTHER" id="PTHR12358:SF31">
    <property type="entry name" value="ACYLGLYCEROL KINASE, MITOCHONDRIAL"/>
    <property type="match status" value="1"/>
</dbReference>
<name>A0A5N7AAJ6_9EURO</name>
<reference evidence="6 7" key="1">
    <citation type="submission" date="2019-04" db="EMBL/GenBank/DDBJ databases">
        <title>Friends and foes A comparative genomics studyof 23 Aspergillus species from section Flavi.</title>
        <authorList>
            <consortium name="DOE Joint Genome Institute"/>
            <person name="Kjaerbolling I."/>
            <person name="Vesth T."/>
            <person name="Frisvad J.C."/>
            <person name="Nybo J.L."/>
            <person name="Theobald S."/>
            <person name="Kildgaard S."/>
            <person name="Isbrandt T."/>
            <person name="Kuo A."/>
            <person name="Sato A."/>
            <person name="Lyhne E.K."/>
            <person name="Kogle M.E."/>
            <person name="Wiebenga A."/>
            <person name="Kun R.S."/>
            <person name="Lubbers R.J."/>
            <person name="Makela M.R."/>
            <person name="Barry K."/>
            <person name="Chovatia M."/>
            <person name="Clum A."/>
            <person name="Daum C."/>
            <person name="Haridas S."/>
            <person name="He G."/>
            <person name="LaButti K."/>
            <person name="Lipzen A."/>
            <person name="Mondo S."/>
            <person name="Riley R."/>
            <person name="Salamov A."/>
            <person name="Simmons B.A."/>
            <person name="Magnuson J.K."/>
            <person name="Henrissat B."/>
            <person name="Mortensen U.H."/>
            <person name="Larsen T.O."/>
            <person name="Devries R.P."/>
            <person name="Grigoriev I.V."/>
            <person name="Machida M."/>
            <person name="Baker S.E."/>
            <person name="Andersen M.R."/>
        </authorList>
    </citation>
    <scope>NUCLEOTIDE SEQUENCE [LARGE SCALE GENOMIC DNA]</scope>
    <source>
        <strain evidence="6 7">CBS 763.97</strain>
    </source>
</reference>
<proteinExistence type="predicted"/>
<dbReference type="GO" id="GO:0005524">
    <property type="term" value="F:ATP binding"/>
    <property type="evidence" value="ECO:0007669"/>
    <property type="project" value="UniProtKB-KW"/>
</dbReference>
<dbReference type="AlphaFoldDB" id="A0A5N7AAJ6"/>
<evidence type="ECO:0000256" key="3">
    <source>
        <dbReference type="ARBA" id="ARBA00022777"/>
    </source>
</evidence>
<keyword evidence="4" id="KW-0067">ATP-binding</keyword>
<protein>
    <submittedName>
        <fullName evidence="6">ATP-NAD kinase-like domain-containing protein</fullName>
    </submittedName>
</protein>
<dbReference type="SMART" id="SM00046">
    <property type="entry name" value="DAGKc"/>
    <property type="match status" value="1"/>
</dbReference>
<keyword evidence="2" id="KW-0547">Nucleotide-binding</keyword>
<dbReference type="PANTHER" id="PTHR12358">
    <property type="entry name" value="SPHINGOSINE KINASE"/>
    <property type="match status" value="1"/>
</dbReference>
<accession>A0A5N7AAJ6</accession>
<keyword evidence="1" id="KW-0808">Transferase</keyword>